<organism evidence="1 2">
    <name type="scientific">Sutcliffiella horikoshii</name>
    <dbReference type="NCBI Taxonomy" id="79883"/>
    <lineage>
        <taxon>Bacteria</taxon>
        <taxon>Bacillati</taxon>
        <taxon>Bacillota</taxon>
        <taxon>Bacilli</taxon>
        <taxon>Bacillales</taxon>
        <taxon>Bacillaceae</taxon>
        <taxon>Sutcliffiella</taxon>
    </lineage>
</organism>
<name>A0A5D4SPC0_9BACI</name>
<dbReference type="EMBL" id="VTEV01000008">
    <property type="protein sequence ID" value="TYS64571.1"/>
    <property type="molecule type" value="Genomic_DNA"/>
</dbReference>
<dbReference type="Proteomes" id="UP000322524">
    <property type="component" value="Unassembled WGS sequence"/>
</dbReference>
<proteinExistence type="predicted"/>
<dbReference type="OrthoDB" id="2837315at2"/>
<comment type="caution">
    <text evidence="1">The sequence shown here is derived from an EMBL/GenBank/DDBJ whole genome shotgun (WGS) entry which is preliminary data.</text>
</comment>
<dbReference type="RefSeq" id="WP_148989675.1">
    <property type="nucleotide sequence ID" value="NZ_VTEV01000008.1"/>
</dbReference>
<protein>
    <submittedName>
        <fullName evidence="1">Uncharacterized protein</fullName>
    </submittedName>
</protein>
<sequence length="330" mass="38131">MKRILLLISLASMVVIIAYSIYEYTRFTILNSERGITDFIQVHLGEPDKTPLLLETYPIKHTKKVVATFEHNENKLGAVIFQKGFYGKLKPEKIMLDRSFYSEIIDTKKGTCILFIGENKQTAIQTIVTDIVSSGERVKLAVPPQKYFSQIKKMEDIIKIDTEPNYIYRTLKEAISGAADNMEGMELMFVDEEHQSFLIYSEEDSVLKTVLGVYDYNDHGFEVTGLEKPNFYTMKEEKDFCFEEKKVNVDKIEHTYIHGLVPQHEDVQKVVLEVQRKEEVVYQISSDVVANQFLLHISTPELLEADAKVIKKFHFYNKEGKYIRTELKAG</sequence>
<accession>A0A5D4SPC0</accession>
<evidence type="ECO:0000313" key="2">
    <source>
        <dbReference type="Proteomes" id="UP000322524"/>
    </source>
</evidence>
<gene>
    <name evidence="1" type="ORF">FZC76_18605</name>
</gene>
<reference evidence="1 2" key="1">
    <citation type="submission" date="2019-08" db="EMBL/GenBank/DDBJ databases">
        <title>Bacillus genomes from the desert of Cuatro Cienegas, Coahuila.</title>
        <authorList>
            <person name="Olmedo-Alvarez G."/>
        </authorList>
    </citation>
    <scope>NUCLEOTIDE SEQUENCE [LARGE SCALE GENOMIC DNA]</scope>
    <source>
        <strain evidence="1 2">CH28_1T</strain>
    </source>
</reference>
<evidence type="ECO:0000313" key="1">
    <source>
        <dbReference type="EMBL" id="TYS64571.1"/>
    </source>
</evidence>
<dbReference type="AlphaFoldDB" id="A0A5D4SPC0"/>